<comment type="caution">
    <text evidence="8">The sequence shown here is derived from an EMBL/GenBank/DDBJ whole genome shotgun (WGS) entry which is preliminary data.</text>
</comment>
<dbReference type="FunFam" id="3.20.20.70:FF:000044">
    <property type="entry name" value="Deoxyribose-phosphate aldolase"/>
    <property type="match status" value="1"/>
</dbReference>
<dbReference type="RefSeq" id="WP_038151455.1">
    <property type="nucleotide sequence ID" value="NZ_JRNT01000006.1"/>
</dbReference>
<feature type="active site" description="Schiff-base intermediate with acetaldehyde" evidence="7">
    <location>
        <position position="153"/>
    </location>
</feature>
<keyword evidence="2 7" id="KW-0963">Cytoplasm</keyword>
<evidence type="ECO:0000256" key="6">
    <source>
        <dbReference type="ARBA" id="ARBA00056337"/>
    </source>
</evidence>
<keyword evidence="3 7" id="KW-0456">Lyase</keyword>
<dbReference type="GO" id="GO:0004139">
    <property type="term" value="F:deoxyribose-phosphate aldolase activity"/>
    <property type="evidence" value="ECO:0007669"/>
    <property type="project" value="UniProtKB-UniRule"/>
</dbReference>
<feature type="active site" description="Proton donor/acceptor" evidence="7">
    <location>
        <position position="182"/>
    </location>
</feature>
<dbReference type="GO" id="GO:0016052">
    <property type="term" value="P:carbohydrate catabolic process"/>
    <property type="evidence" value="ECO:0007669"/>
    <property type="project" value="TreeGrafter"/>
</dbReference>
<evidence type="ECO:0000313" key="9">
    <source>
        <dbReference type="Proteomes" id="UP000029628"/>
    </source>
</evidence>
<evidence type="ECO:0000256" key="5">
    <source>
        <dbReference type="ARBA" id="ARBA00048791"/>
    </source>
</evidence>
<dbReference type="eggNOG" id="COG0274">
    <property type="taxonomic scope" value="Bacteria"/>
</dbReference>
<evidence type="ECO:0000256" key="2">
    <source>
        <dbReference type="ARBA" id="ARBA00022490"/>
    </source>
</evidence>
<dbReference type="AlphaFoldDB" id="A0A096AMI3"/>
<keyword evidence="4 7" id="KW-0704">Schiff base</keyword>
<organism evidence="8 9">
    <name type="scientific">Veillonella montpellierensis DNF00314</name>
    <dbReference type="NCBI Taxonomy" id="1401067"/>
    <lineage>
        <taxon>Bacteria</taxon>
        <taxon>Bacillati</taxon>
        <taxon>Bacillota</taxon>
        <taxon>Negativicutes</taxon>
        <taxon>Veillonellales</taxon>
        <taxon>Veillonellaceae</taxon>
        <taxon>Veillonella</taxon>
    </lineage>
</organism>
<dbReference type="PANTHER" id="PTHR10889">
    <property type="entry name" value="DEOXYRIBOSE-PHOSPHATE ALDOLASE"/>
    <property type="match status" value="1"/>
</dbReference>
<dbReference type="GO" id="GO:0005737">
    <property type="term" value="C:cytoplasm"/>
    <property type="evidence" value="ECO:0007669"/>
    <property type="project" value="UniProtKB-SubCell"/>
</dbReference>
<comment type="subcellular location">
    <subcellularLocation>
        <location evidence="7">Cytoplasm</location>
    </subcellularLocation>
</comment>
<evidence type="ECO:0000313" key="8">
    <source>
        <dbReference type="EMBL" id="KGF47876.1"/>
    </source>
</evidence>
<reference evidence="8 9" key="1">
    <citation type="submission" date="2014-07" db="EMBL/GenBank/DDBJ databases">
        <authorList>
            <person name="McCorrison J."/>
            <person name="Sanka R."/>
            <person name="Torralba M."/>
            <person name="Gillis M."/>
            <person name="Haft D.H."/>
            <person name="Methe B."/>
            <person name="Sutton G."/>
            <person name="Nelson K.E."/>
        </authorList>
    </citation>
    <scope>NUCLEOTIDE SEQUENCE [LARGE SCALE GENOMIC DNA]</scope>
    <source>
        <strain evidence="8 9">DNF00314</strain>
    </source>
</reference>
<dbReference type="EC" id="4.1.2.4" evidence="7"/>
<evidence type="ECO:0000256" key="4">
    <source>
        <dbReference type="ARBA" id="ARBA00023270"/>
    </source>
</evidence>
<comment type="catalytic activity">
    <reaction evidence="5 7">
        <text>2-deoxy-D-ribose 5-phosphate = D-glyceraldehyde 3-phosphate + acetaldehyde</text>
        <dbReference type="Rhea" id="RHEA:12821"/>
        <dbReference type="ChEBI" id="CHEBI:15343"/>
        <dbReference type="ChEBI" id="CHEBI:59776"/>
        <dbReference type="ChEBI" id="CHEBI:62877"/>
        <dbReference type="EC" id="4.1.2.4"/>
    </reaction>
</comment>
<comment type="pathway">
    <text evidence="7">Carbohydrate degradation; 2-deoxy-D-ribose 1-phosphate degradation; D-glyceraldehyde 3-phosphate and acetaldehyde from 2-deoxy-alpha-D-ribose 1-phosphate: step 2/2.</text>
</comment>
<dbReference type="Gene3D" id="3.20.20.70">
    <property type="entry name" value="Aldolase class I"/>
    <property type="match status" value="1"/>
</dbReference>
<comment type="function">
    <text evidence="6 7">Catalyzes a reversible aldol reaction between acetaldehyde and D-glyceraldehyde 3-phosphate to generate 2-deoxy-D-ribose 5-phosphate.</text>
</comment>
<dbReference type="SMART" id="SM01133">
    <property type="entry name" value="DeoC"/>
    <property type="match status" value="1"/>
</dbReference>
<dbReference type="PIRSF" id="PIRSF001357">
    <property type="entry name" value="DeoC"/>
    <property type="match status" value="1"/>
</dbReference>
<dbReference type="PANTHER" id="PTHR10889:SF1">
    <property type="entry name" value="DEOXYRIBOSE-PHOSPHATE ALDOLASE"/>
    <property type="match status" value="1"/>
</dbReference>
<dbReference type="Proteomes" id="UP000029628">
    <property type="component" value="Unassembled WGS sequence"/>
</dbReference>
<dbReference type="UniPathway" id="UPA00002">
    <property type="reaction ID" value="UER00468"/>
</dbReference>
<dbReference type="InterPro" id="IPR028581">
    <property type="entry name" value="DeoC_typeI"/>
</dbReference>
<comment type="similarity">
    <text evidence="1 7">Belongs to the DeoC/FbaB aldolase family. DeoC type 1 subfamily.</text>
</comment>
<accession>A0A096AMI3</accession>
<name>A0A096AMI3_9FIRM</name>
<evidence type="ECO:0000256" key="3">
    <source>
        <dbReference type="ARBA" id="ARBA00023239"/>
    </source>
</evidence>
<evidence type="ECO:0000256" key="7">
    <source>
        <dbReference type="HAMAP-Rule" id="MF_00114"/>
    </source>
</evidence>
<gene>
    <name evidence="7" type="primary">deoC</name>
    <name evidence="8" type="ORF">HMPREF0872_01950</name>
</gene>
<dbReference type="InterPro" id="IPR011343">
    <property type="entry name" value="DeoC"/>
</dbReference>
<keyword evidence="9" id="KW-1185">Reference proteome</keyword>
<dbReference type="CDD" id="cd00959">
    <property type="entry name" value="DeoC"/>
    <property type="match status" value="1"/>
</dbReference>
<dbReference type="GO" id="GO:0006018">
    <property type="term" value="P:2-deoxyribose 1-phosphate catabolic process"/>
    <property type="evidence" value="ECO:0007669"/>
    <property type="project" value="UniProtKB-UniRule"/>
</dbReference>
<evidence type="ECO:0000256" key="1">
    <source>
        <dbReference type="ARBA" id="ARBA00010936"/>
    </source>
</evidence>
<protein>
    <recommendedName>
        <fullName evidence="7">Deoxyribose-phosphate aldolase</fullName>
        <shortName evidence="7">DERA</shortName>
        <ecNumber evidence="7">4.1.2.4</ecNumber>
    </recommendedName>
    <alternativeName>
        <fullName evidence="7">2-deoxy-D-ribose 5-phosphate aldolase</fullName>
    </alternativeName>
    <alternativeName>
        <fullName evidence="7">Phosphodeoxyriboaldolase</fullName>
        <shortName evidence="7">Deoxyriboaldolase</shortName>
    </alternativeName>
</protein>
<feature type="active site" description="Proton donor/acceptor" evidence="7">
    <location>
        <position position="91"/>
    </location>
</feature>
<dbReference type="SUPFAM" id="SSF51569">
    <property type="entry name" value="Aldolase"/>
    <property type="match status" value="1"/>
</dbReference>
<dbReference type="NCBIfam" id="TIGR00126">
    <property type="entry name" value="deoC"/>
    <property type="match status" value="1"/>
</dbReference>
<proteinExistence type="inferred from homology"/>
<dbReference type="HAMAP" id="MF_00114">
    <property type="entry name" value="DeoC_type1"/>
    <property type="match status" value="1"/>
</dbReference>
<dbReference type="InterPro" id="IPR002915">
    <property type="entry name" value="DeoC/FbaB/LacD_aldolase"/>
</dbReference>
<dbReference type="EMBL" id="JRNT01000006">
    <property type="protein sequence ID" value="KGF47876.1"/>
    <property type="molecule type" value="Genomic_DNA"/>
</dbReference>
<sequence length="225" mass="24490">MLGREILSYVDHTMLKVDASWQEIQTVCEEAIAYNTASVCIPPAYVKRVSEAYDKSLIIGTVVGFPAGYNTTAIKMAETEQALHDGAKEIDMMINLGAVKNYDFLSIVDEIRSIKSICDKHVLKVIIETCYLTETEKVEMAKAVSDGGADYIKTSTGFGVAGATLADVRTLKKYIAPKVKIKAAGGITDIEDMIAYLEAGCSRIGSSRAVSLLKDTLDTEYRVVL</sequence>
<dbReference type="GO" id="GO:0009264">
    <property type="term" value="P:deoxyribonucleotide catabolic process"/>
    <property type="evidence" value="ECO:0007669"/>
    <property type="project" value="UniProtKB-UniRule"/>
</dbReference>
<dbReference type="Pfam" id="PF01791">
    <property type="entry name" value="DeoC"/>
    <property type="match status" value="1"/>
</dbReference>
<dbReference type="InterPro" id="IPR013785">
    <property type="entry name" value="Aldolase_TIM"/>
</dbReference>